<protein>
    <submittedName>
        <fullName evidence="3">Uncharacterized protein</fullName>
    </submittedName>
</protein>
<feature type="compositionally biased region" description="Low complexity" evidence="1">
    <location>
        <begin position="125"/>
        <end position="149"/>
    </location>
</feature>
<evidence type="ECO:0000313" key="3">
    <source>
        <dbReference type="EMBL" id="OIJ68350.1"/>
    </source>
</evidence>
<gene>
    <name evidence="3" type="ORF">WN71_007975</name>
</gene>
<accession>A0A1J4P4H4</accession>
<keyword evidence="2" id="KW-0472">Membrane</keyword>
<feature type="region of interest" description="Disordered" evidence="1">
    <location>
        <begin position="115"/>
        <end position="175"/>
    </location>
</feature>
<reference evidence="3" key="1">
    <citation type="submission" date="2016-10" db="EMBL/GenBank/DDBJ databases">
        <title>Genome sequence of Streptomyces mangrovisoli MUSC 149.</title>
        <authorList>
            <person name="Lee L.-H."/>
            <person name="Ser H.-L."/>
        </authorList>
    </citation>
    <scope>NUCLEOTIDE SEQUENCE [LARGE SCALE GENOMIC DNA]</scope>
    <source>
        <strain evidence="3">MUSC 149</strain>
    </source>
</reference>
<keyword evidence="4" id="KW-1185">Reference proteome</keyword>
<feature type="compositionally biased region" description="Basic residues" evidence="1">
    <location>
        <begin position="156"/>
        <end position="165"/>
    </location>
</feature>
<dbReference type="STRING" id="1428628.WN71_007975"/>
<dbReference type="AlphaFoldDB" id="A0A1J4P4H4"/>
<feature type="transmembrane region" description="Helical" evidence="2">
    <location>
        <begin position="212"/>
        <end position="235"/>
    </location>
</feature>
<proteinExistence type="predicted"/>
<evidence type="ECO:0000256" key="2">
    <source>
        <dbReference type="SAM" id="Phobius"/>
    </source>
</evidence>
<dbReference type="RefSeq" id="WP_046584327.1">
    <property type="nucleotide sequence ID" value="NZ_LAVA02000016.1"/>
</dbReference>
<keyword evidence="2" id="KW-0812">Transmembrane</keyword>
<comment type="caution">
    <text evidence="3">The sequence shown here is derived from an EMBL/GenBank/DDBJ whole genome shotgun (WGS) entry which is preliminary data.</text>
</comment>
<sequence length="240" mass="26479">MYTLTREIITRIEHIVPRIDEAEAERVAALRARHLSRDRAGRLRAPAEAARAHWAARKRRLVDDLRSARGRLASQEADLCSSMVRRLERDEPLRQDEWTAARALLRALAAVEPRAGGWREGSAGRRPAWTTAGPTTTSRRPTPSTAPTSGHDGRPGRRPRARPRTRGPPQAGTEDLLRLLEPTVRHGPQESNRAKVDSIAALRRVNRGRARALLAAPLLVVVALILMTASAALFIRSATA</sequence>
<dbReference type="EMBL" id="LAVA02000016">
    <property type="protein sequence ID" value="OIJ68350.1"/>
    <property type="molecule type" value="Genomic_DNA"/>
</dbReference>
<keyword evidence="2" id="KW-1133">Transmembrane helix</keyword>
<dbReference type="Proteomes" id="UP000034196">
    <property type="component" value="Unassembled WGS sequence"/>
</dbReference>
<name>A0A1J4P4H4_9ACTN</name>
<evidence type="ECO:0000256" key="1">
    <source>
        <dbReference type="SAM" id="MobiDB-lite"/>
    </source>
</evidence>
<evidence type="ECO:0000313" key="4">
    <source>
        <dbReference type="Proteomes" id="UP000034196"/>
    </source>
</evidence>
<organism evidence="3 4">
    <name type="scientific">Streptomyces mangrovisoli</name>
    <dbReference type="NCBI Taxonomy" id="1428628"/>
    <lineage>
        <taxon>Bacteria</taxon>
        <taxon>Bacillati</taxon>
        <taxon>Actinomycetota</taxon>
        <taxon>Actinomycetes</taxon>
        <taxon>Kitasatosporales</taxon>
        <taxon>Streptomycetaceae</taxon>
        <taxon>Streptomyces</taxon>
    </lineage>
</organism>